<keyword evidence="1" id="KW-1133">Transmembrane helix</keyword>
<evidence type="ECO:0000313" key="2">
    <source>
        <dbReference type="EMBL" id="CAB4653699.1"/>
    </source>
</evidence>
<accession>A0A6J6L066</accession>
<name>A0A6J6L066_9ZZZZ</name>
<protein>
    <submittedName>
        <fullName evidence="2">Unannotated protein</fullName>
    </submittedName>
</protein>
<dbReference type="EMBL" id="CAEZWI010000069">
    <property type="protein sequence ID" value="CAB4653699.1"/>
    <property type="molecule type" value="Genomic_DNA"/>
</dbReference>
<dbReference type="AlphaFoldDB" id="A0A6J6L066"/>
<gene>
    <name evidence="2" type="ORF">UFOPK2237_00665</name>
</gene>
<feature type="transmembrane region" description="Helical" evidence="1">
    <location>
        <begin position="12"/>
        <end position="34"/>
    </location>
</feature>
<evidence type="ECO:0000256" key="1">
    <source>
        <dbReference type="SAM" id="Phobius"/>
    </source>
</evidence>
<organism evidence="2">
    <name type="scientific">freshwater metagenome</name>
    <dbReference type="NCBI Taxonomy" id="449393"/>
    <lineage>
        <taxon>unclassified sequences</taxon>
        <taxon>metagenomes</taxon>
        <taxon>ecological metagenomes</taxon>
    </lineage>
</organism>
<reference evidence="2" key="1">
    <citation type="submission" date="2020-05" db="EMBL/GenBank/DDBJ databases">
        <authorList>
            <person name="Chiriac C."/>
            <person name="Salcher M."/>
            <person name="Ghai R."/>
            <person name="Kavagutti S V."/>
        </authorList>
    </citation>
    <scope>NUCLEOTIDE SEQUENCE</scope>
</reference>
<dbReference type="InterPro" id="IPR025339">
    <property type="entry name" value="DUF4245"/>
</dbReference>
<keyword evidence="1" id="KW-0472">Membrane</keyword>
<keyword evidence="1" id="KW-0812">Transmembrane</keyword>
<dbReference type="Pfam" id="PF14030">
    <property type="entry name" value="DUF4245"/>
    <property type="match status" value="1"/>
</dbReference>
<proteinExistence type="predicted"/>
<sequence>MANKKPRGRETAWDMVLSMGAVIATVGVIMLIAWRPQEEVKQQVDYETAVASAVIAQTWPISIPKTLPAGYQATSARLEPESYGEVGDIRWILGFQTSAGEYVSLWQSDGPKGKVVAPATNSAVCESTATINGATWQKCEIDKPLTRAFVKTEGDLTSIVSGTAPWDELLRFAESLVPAKP</sequence>